<evidence type="ECO:0000313" key="6">
    <source>
        <dbReference type="EMBL" id="KAJ7695907.1"/>
    </source>
</evidence>
<evidence type="ECO:0000256" key="5">
    <source>
        <dbReference type="PIRSR" id="PIRSR604294-1"/>
    </source>
</evidence>
<dbReference type="PANTHER" id="PTHR10543">
    <property type="entry name" value="BETA-CAROTENE DIOXYGENASE"/>
    <property type="match status" value="1"/>
</dbReference>
<evidence type="ECO:0000256" key="3">
    <source>
        <dbReference type="ARBA" id="ARBA00023002"/>
    </source>
</evidence>
<comment type="cofactor">
    <cofactor evidence="5">
        <name>Fe(2+)</name>
        <dbReference type="ChEBI" id="CHEBI:29033"/>
    </cofactor>
    <text evidence="5">Binds 1 Fe(2+) ion per subunit.</text>
</comment>
<dbReference type="Proteomes" id="UP001221757">
    <property type="component" value="Unassembled WGS sequence"/>
</dbReference>
<dbReference type="Pfam" id="PF03055">
    <property type="entry name" value="RPE65"/>
    <property type="match status" value="2"/>
</dbReference>
<comment type="similarity">
    <text evidence="1">Belongs to the carotenoid oxygenase family.</text>
</comment>
<feature type="binding site" evidence="5">
    <location>
        <position position="247"/>
    </location>
    <ligand>
        <name>Fe cation</name>
        <dbReference type="ChEBI" id="CHEBI:24875"/>
        <note>catalytic</note>
    </ligand>
</feature>
<feature type="binding site" evidence="5">
    <location>
        <position position="95"/>
    </location>
    <ligand>
        <name>Fe cation</name>
        <dbReference type="ChEBI" id="CHEBI:24875"/>
        <note>catalytic</note>
    </ligand>
</feature>
<evidence type="ECO:0000256" key="1">
    <source>
        <dbReference type="ARBA" id="ARBA00006787"/>
    </source>
</evidence>
<name>A0AAD7GHZ6_MYCRO</name>
<gene>
    <name evidence="6" type="ORF">B0H17DRAFT_1329312</name>
</gene>
<keyword evidence="4 5" id="KW-0408">Iron</keyword>
<dbReference type="PANTHER" id="PTHR10543:SF24">
    <property type="entry name" value="CAROTENOID ISOMEROOXYGENASE"/>
    <property type="match status" value="1"/>
</dbReference>
<dbReference type="GO" id="GO:0010436">
    <property type="term" value="F:carotenoid dioxygenase activity"/>
    <property type="evidence" value="ECO:0007669"/>
    <property type="project" value="TreeGrafter"/>
</dbReference>
<feature type="binding site" evidence="5">
    <location>
        <position position="26"/>
    </location>
    <ligand>
        <name>Fe cation</name>
        <dbReference type="ChEBI" id="CHEBI:24875"/>
        <note>catalytic</note>
    </ligand>
</feature>
<dbReference type="GO" id="GO:0046872">
    <property type="term" value="F:metal ion binding"/>
    <property type="evidence" value="ECO:0007669"/>
    <property type="project" value="UniProtKB-KW"/>
</dbReference>
<dbReference type="AlphaFoldDB" id="A0AAD7GHZ6"/>
<dbReference type="InterPro" id="IPR004294">
    <property type="entry name" value="Carotenoid_Oase"/>
</dbReference>
<keyword evidence="2 5" id="KW-0479">Metal-binding</keyword>
<sequence length="253" mass="28050">MFEAAIFYYSYYSLLGGTDVKAAYIHSFITTNFLIFCIWPSHFASDGANVLWTRSLLDALADFDSSATANWFVIDRRHGNGVVAKFESNAMFVFHTVNAYEVASKQDRVDIVCDVMQYRNMDVLEKFYYENMISTASGAGNPINPAFKKPHHYVYGICDRGKSCFLDGLVKVDMETRTSKLWSKKSHTPGEPIFVGNPEKAGEDDGAVLSVVLDGESGRSYLLVLDAKTWVEVGRAEAPGAVGLGFHGVHVKL</sequence>
<protein>
    <submittedName>
        <fullName evidence="6">Carotenoid oxygenase</fullName>
    </submittedName>
</protein>
<evidence type="ECO:0000256" key="2">
    <source>
        <dbReference type="ARBA" id="ARBA00022723"/>
    </source>
</evidence>
<dbReference type="EMBL" id="JARKIE010000036">
    <property type="protein sequence ID" value="KAJ7695907.1"/>
    <property type="molecule type" value="Genomic_DNA"/>
</dbReference>
<dbReference type="GO" id="GO:0016121">
    <property type="term" value="P:carotene catabolic process"/>
    <property type="evidence" value="ECO:0007669"/>
    <property type="project" value="TreeGrafter"/>
</dbReference>
<comment type="caution">
    <text evidence="6">The sequence shown here is derived from an EMBL/GenBank/DDBJ whole genome shotgun (WGS) entry which is preliminary data.</text>
</comment>
<accession>A0AAD7GHZ6</accession>
<proteinExistence type="inferred from homology"/>
<keyword evidence="3" id="KW-0560">Oxidoreductase</keyword>
<evidence type="ECO:0000313" key="7">
    <source>
        <dbReference type="Proteomes" id="UP001221757"/>
    </source>
</evidence>
<reference evidence="6" key="1">
    <citation type="submission" date="2023-03" db="EMBL/GenBank/DDBJ databases">
        <title>Massive genome expansion in bonnet fungi (Mycena s.s.) driven by repeated elements and novel gene families across ecological guilds.</title>
        <authorList>
            <consortium name="Lawrence Berkeley National Laboratory"/>
            <person name="Harder C.B."/>
            <person name="Miyauchi S."/>
            <person name="Viragh M."/>
            <person name="Kuo A."/>
            <person name="Thoen E."/>
            <person name="Andreopoulos B."/>
            <person name="Lu D."/>
            <person name="Skrede I."/>
            <person name="Drula E."/>
            <person name="Henrissat B."/>
            <person name="Morin E."/>
            <person name="Kohler A."/>
            <person name="Barry K."/>
            <person name="LaButti K."/>
            <person name="Morin E."/>
            <person name="Salamov A."/>
            <person name="Lipzen A."/>
            <person name="Mereny Z."/>
            <person name="Hegedus B."/>
            <person name="Baldrian P."/>
            <person name="Stursova M."/>
            <person name="Weitz H."/>
            <person name="Taylor A."/>
            <person name="Grigoriev I.V."/>
            <person name="Nagy L.G."/>
            <person name="Martin F."/>
            <person name="Kauserud H."/>
        </authorList>
    </citation>
    <scope>NUCLEOTIDE SEQUENCE</scope>
    <source>
        <strain evidence="6">CBHHK067</strain>
    </source>
</reference>
<evidence type="ECO:0000256" key="4">
    <source>
        <dbReference type="ARBA" id="ARBA00023004"/>
    </source>
</evidence>
<organism evidence="6 7">
    <name type="scientific">Mycena rosella</name>
    <name type="common">Pink bonnet</name>
    <name type="synonym">Agaricus rosellus</name>
    <dbReference type="NCBI Taxonomy" id="1033263"/>
    <lineage>
        <taxon>Eukaryota</taxon>
        <taxon>Fungi</taxon>
        <taxon>Dikarya</taxon>
        <taxon>Basidiomycota</taxon>
        <taxon>Agaricomycotina</taxon>
        <taxon>Agaricomycetes</taxon>
        <taxon>Agaricomycetidae</taxon>
        <taxon>Agaricales</taxon>
        <taxon>Marasmiineae</taxon>
        <taxon>Mycenaceae</taxon>
        <taxon>Mycena</taxon>
    </lineage>
</organism>
<keyword evidence="7" id="KW-1185">Reference proteome</keyword>